<organism evidence="1 2">
    <name type="scientific">Trifolium medium</name>
    <dbReference type="NCBI Taxonomy" id="97028"/>
    <lineage>
        <taxon>Eukaryota</taxon>
        <taxon>Viridiplantae</taxon>
        <taxon>Streptophyta</taxon>
        <taxon>Embryophyta</taxon>
        <taxon>Tracheophyta</taxon>
        <taxon>Spermatophyta</taxon>
        <taxon>Magnoliopsida</taxon>
        <taxon>eudicotyledons</taxon>
        <taxon>Gunneridae</taxon>
        <taxon>Pentapetalae</taxon>
        <taxon>rosids</taxon>
        <taxon>fabids</taxon>
        <taxon>Fabales</taxon>
        <taxon>Fabaceae</taxon>
        <taxon>Papilionoideae</taxon>
        <taxon>50 kb inversion clade</taxon>
        <taxon>NPAAA clade</taxon>
        <taxon>Hologalegina</taxon>
        <taxon>IRL clade</taxon>
        <taxon>Trifolieae</taxon>
        <taxon>Trifolium</taxon>
    </lineage>
</organism>
<protein>
    <submittedName>
        <fullName evidence="1">Uncharacterized protein</fullName>
    </submittedName>
</protein>
<sequence>RGNFRWSDEMRRDRKEHPRRICRIEKQSPLHPHNGYDQIPVFHERWLAPIPSIWKWAIQLNPLLVL</sequence>
<evidence type="ECO:0000313" key="2">
    <source>
        <dbReference type="Proteomes" id="UP000265520"/>
    </source>
</evidence>
<name>A0A392RND7_9FABA</name>
<accession>A0A392RND7</accession>
<dbReference type="EMBL" id="LXQA010248228">
    <property type="protein sequence ID" value="MCI37777.1"/>
    <property type="molecule type" value="Genomic_DNA"/>
</dbReference>
<evidence type="ECO:0000313" key="1">
    <source>
        <dbReference type="EMBL" id="MCI37777.1"/>
    </source>
</evidence>
<dbReference type="AlphaFoldDB" id="A0A392RND7"/>
<keyword evidence="2" id="KW-1185">Reference proteome</keyword>
<dbReference type="Proteomes" id="UP000265520">
    <property type="component" value="Unassembled WGS sequence"/>
</dbReference>
<reference evidence="1 2" key="1">
    <citation type="journal article" date="2018" name="Front. Plant Sci.">
        <title>Red Clover (Trifolium pratense) and Zigzag Clover (T. medium) - A Picture of Genomic Similarities and Differences.</title>
        <authorList>
            <person name="Dluhosova J."/>
            <person name="Istvanek J."/>
            <person name="Nedelnik J."/>
            <person name="Repkova J."/>
        </authorList>
    </citation>
    <scope>NUCLEOTIDE SEQUENCE [LARGE SCALE GENOMIC DNA]</scope>
    <source>
        <strain evidence="2">cv. 10/8</strain>
        <tissue evidence="1">Leaf</tissue>
    </source>
</reference>
<comment type="caution">
    <text evidence="1">The sequence shown here is derived from an EMBL/GenBank/DDBJ whole genome shotgun (WGS) entry which is preliminary data.</text>
</comment>
<feature type="non-terminal residue" evidence="1">
    <location>
        <position position="1"/>
    </location>
</feature>
<proteinExistence type="predicted"/>